<dbReference type="AlphaFoldDB" id="A0A0A1GUD5"/>
<protein>
    <submittedName>
        <fullName evidence="3">3-ketoacyl-ACP reductase</fullName>
    </submittedName>
</protein>
<keyword evidence="2" id="KW-0560">Oxidoreductase</keyword>
<evidence type="ECO:0000313" key="3">
    <source>
        <dbReference type="EMBL" id="BAP85892.1"/>
    </source>
</evidence>
<gene>
    <name evidence="3" type="ORF">LOOC260_113560</name>
</gene>
<comment type="similarity">
    <text evidence="1">Belongs to the short-chain dehydrogenases/reductases (SDR) family.</text>
</comment>
<dbReference type="STRING" id="1291742.LOOC260_113560"/>
<dbReference type="HOGENOM" id="CLU_010194_1_0_9"/>
<sequence>MLLTDKVAIVTGGASGMGLATAELFALEGAKVVVADLNLDGAKKVADTITTNGGTALAIKVDVSSQTDIDNLFKTTLTSFDHLDILINNAGIMDNMAGVADVSDKIWQRVFSINVDSVMMASRAALNLFLPQKSGTIVNIASVGGLRGGVAGAAYTAAKHAVVGLTQNTAYMYNQNGIRCNAIAPGGIATNIAKSMTDLNQTGMQRTQAGAAIMPPTGKAEDIANAALYLSSDQSSYVNGVTLTVDGGWSTY</sequence>
<dbReference type="NCBIfam" id="NF005559">
    <property type="entry name" value="PRK07231.1"/>
    <property type="match status" value="1"/>
</dbReference>
<dbReference type="PRINTS" id="PR00081">
    <property type="entry name" value="GDHRDH"/>
</dbReference>
<dbReference type="Proteomes" id="UP000031620">
    <property type="component" value="Chromosome"/>
</dbReference>
<dbReference type="InterPro" id="IPR020904">
    <property type="entry name" value="Sc_DH/Rdtase_CS"/>
</dbReference>
<dbReference type="EMBL" id="AP014680">
    <property type="protein sequence ID" value="BAP85892.1"/>
    <property type="molecule type" value="Genomic_DNA"/>
</dbReference>
<name>A0A0A1GUD5_9LACO</name>
<dbReference type="Gene3D" id="3.40.50.720">
    <property type="entry name" value="NAD(P)-binding Rossmann-like Domain"/>
    <property type="match status" value="1"/>
</dbReference>
<dbReference type="Pfam" id="PF13561">
    <property type="entry name" value="adh_short_C2"/>
    <property type="match status" value="1"/>
</dbReference>
<dbReference type="SUPFAM" id="SSF51735">
    <property type="entry name" value="NAD(P)-binding Rossmann-fold domains"/>
    <property type="match status" value="1"/>
</dbReference>
<dbReference type="CDD" id="cd05233">
    <property type="entry name" value="SDR_c"/>
    <property type="match status" value="1"/>
</dbReference>
<evidence type="ECO:0000256" key="1">
    <source>
        <dbReference type="ARBA" id="ARBA00006484"/>
    </source>
</evidence>
<accession>A0A0A1GUD5</accession>
<evidence type="ECO:0000313" key="4">
    <source>
        <dbReference type="Proteomes" id="UP000031620"/>
    </source>
</evidence>
<evidence type="ECO:0000256" key="2">
    <source>
        <dbReference type="ARBA" id="ARBA00023002"/>
    </source>
</evidence>
<dbReference type="GO" id="GO:0008206">
    <property type="term" value="P:bile acid metabolic process"/>
    <property type="evidence" value="ECO:0007669"/>
    <property type="project" value="UniProtKB-ARBA"/>
</dbReference>
<dbReference type="FunFam" id="3.40.50.720:FF:000084">
    <property type="entry name" value="Short-chain dehydrogenase reductase"/>
    <property type="match status" value="1"/>
</dbReference>
<proteinExistence type="inferred from homology"/>
<dbReference type="GO" id="GO:0016491">
    <property type="term" value="F:oxidoreductase activity"/>
    <property type="evidence" value="ECO:0007669"/>
    <property type="project" value="UniProtKB-KW"/>
</dbReference>
<reference evidence="3 4" key="1">
    <citation type="submission" date="2014-11" db="EMBL/GenBank/DDBJ databases">
        <title>Complete genome sequence and analysis of Lactobacillus hokkaidonensis LOOC260T.</title>
        <authorList>
            <person name="Tanizawa Y."/>
            <person name="Tohno M."/>
            <person name="Kaminuma E."/>
            <person name="Nakamura Y."/>
            <person name="Arita M."/>
        </authorList>
    </citation>
    <scope>NUCLEOTIDE SEQUENCE [LARGE SCALE GENOMIC DNA]</scope>
    <source>
        <strain evidence="3 4">LOOC260</strain>
    </source>
</reference>
<dbReference type="KEGG" id="lho:LOOC260_113560"/>
<dbReference type="PROSITE" id="PS00061">
    <property type="entry name" value="ADH_SHORT"/>
    <property type="match status" value="1"/>
</dbReference>
<dbReference type="RefSeq" id="WP_041093851.1">
    <property type="nucleotide sequence ID" value="NZ_AP014680.1"/>
</dbReference>
<organism evidence="3 4">
    <name type="scientific">Paucilactobacillus hokkaidonensis JCM 18461</name>
    <dbReference type="NCBI Taxonomy" id="1291742"/>
    <lineage>
        <taxon>Bacteria</taxon>
        <taxon>Bacillati</taxon>
        <taxon>Bacillota</taxon>
        <taxon>Bacilli</taxon>
        <taxon>Lactobacillales</taxon>
        <taxon>Lactobacillaceae</taxon>
        <taxon>Paucilactobacillus</taxon>
    </lineage>
</organism>
<dbReference type="PANTHER" id="PTHR43180:SF66">
    <property type="entry name" value="SHORT-CHAIN DEHYDROGENASE_REDUCTASE FAMILY PROTEIN"/>
    <property type="match status" value="1"/>
</dbReference>
<dbReference type="InterPro" id="IPR036291">
    <property type="entry name" value="NAD(P)-bd_dom_sf"/>
</dbReference>
<dbReference type="PANTHER" id="PTHR43180">
    <property type="entry name" value="3-OXOACYL-(ACYL-CARRIER-PROTEIN) REDUCTASE (AFU_ORTHOLOGUE AFUA_6G11210)"/>
    <property type="match status" value="1"/>
</dbReference>
<dbReference type="InterPro" id="IPR002347">
    <property type="entry name" value="SDR_fam"/>
</dbReference>
<dbReference type="PRINTS" id="PR00080">
    <property type="entry name" value="SDRFAMILY"/>
</dbReference>